<dbReference type="Pfam" id="PF00535">
    <property type="entry name" value="Glycos_transf_2"/>
    <property type="match status" value="1"/>
</dbReference>
<dbReference type="EMBL" id="BFBY01000006">
    <property type="protein sequence ID" value="GBG04988.1"/>
    <property type="molecule type" value="Genomic_DNA"/>
</dbReference>
<dbReference type="CDD" id="cd00761">
    <property type="entry name" value="Glyco_tranf_GTA_type"/>
    <property type="match status" value="1"/>
</dbReference>
<evidence type="ECO:0000313" key="4">
    <source>
        <dbReference type="EMBL" id="GBG04988.1"/>
    </source>
</evidence>
<gene>
    <name evidence="4" type="ORF">LrDSM24759_09020</name>
</gene>
<proteinExistence type="predicted"/>
<evidence type="ECO:0000256" key="1">
    <source>
        <dbReference type="ARBA" id="ARBA00022676"/>
    </source>
</evidence>
<dbReference type="InterPro" id="IPR029044">
    <property type="entry name" value="Nucleotide-diphossugar_trans"/>
</dbReference>
<dbReference type="RefSeq" id="WP_117118323.1">
    <property type="nucleotide sequence ID" value="NZ_BFBY01000006.1"/>
</dbReference>
<evidence type="ECO:0000313" key="5">
    <source>
        <dbReference type="Proteomes" id="UP000257317"/>
    </source>
</evidence>
<dbReference type="PANTHER" id="PTHR22916">
    <property type="entry name" value="GLYCOSYLTRANSFERASE"/>
    <property type="match status" value="1"/>
</dbReference>
<comment type="caution">
    <text evidence="4">The sequence shown here is derived from an EMBL/GenBank/DDBJ whole genome shotgun (WGS) entry which is preliminary data.</text>
</comment>
<reference evidence="5" key="1">
    <citation type="submission" date="2018-03" db="EMBL/GenBank/DDBJ databases">
        <title>New taxa in the Lactobacillus gasseri group.</title>
        <authorList>
            <person name="Tanizawa Y."/>
            <person name="Tohno M."/>
            <person name="Endo A."/>
            <person name="Arita M."/>
        </authorList>
    </citation>
    <scope>NUCLEOTIDE SEQUENCE [LARGE SCALE GENOMIC DNA]</scope>
    <source>
        <strain evidence="5">DSM 24759</strain>
    </source>
</reference>
<sequence>MNREEKVVSFIIPVYNTPLKKFQRCIDSIRKIKAIKYEIILIDDGSKQVNSEKYREYLHEDNELYVFQSNKGVSEARNKGINVSTGKYIFFVDSDDYLIAKNLNSSVFNKEKDLIIYNVIVNTNQAKKVQYFDIEKNLPTSKDLLKLALRDGIMNWSVSKFYLKKYLIKNKLKFDTNISSGEDLKFVTELLLTSPSILYVPKNLYYYDLDTNTSINRMLINPSKSIDDTIKLYFQRLKILNYLGIEDNLSLKKEAISSLFAIYANNVFKKGYVKKVYLQKINKFIDELNVEGGLTTNIKIKCLKDNRKKLGILYVKLKEIYHVLVPYKF</sequence>
<dbReference type="OrthoDB" id="396512at2"/>
<keyword evidence="5" id="KW-1185">Reference proteome</keyword>
<dbReference type="AlphaFoldDB" id="A0A2Z6T912"/>
<evidence type="ECO:0000259" key="3">
    <source>
        <dbReference type="Pfam" id="PF00535"/>
    </source>
</evidence>
<keyword evidence="1" id="KW-0328">Glycosyltransferase</keyword>
<dbReference type="Proteomes" id="UP000257317">
    <property type="component" value="Unassembled WGS sequence"/>
</dbReference>
<organism evidence="4 5">
    <name type="scientific">Lactobacillus rodentium</name>
    <dbReference type="NCBI Taxonomy" id="947835"/>
    <lineage>
        <taxon>Bacteria</taxon>
        <taxon>Bacillati</taxon>
        <taxon>Bacillota</taxon>
        <taxon>Bacilli</taxon>
        <taxon>Lactobacillales</taxon>
        <taxon>Lactobacillaceae</taxon>
        <taxon>Lactobacillus</taxon>
    </lineage>
</organism>
<dbReference type="Gene3D" id="3.90.550.10">
    <property type="entry name" value="Spore Coat Polysaccharide Biosynthesis Protein SpsA, Chain A"/>
    <property type="match status" value="1"/>
</dbReference>
<protein>
    <recommendedName>
        <fullName evidence="3">Glycosyltransferase 2-like domain-containing protein</fullName>
    </recommendedName>
</protein>
<feature type="domain" description="Glycosyltransferase 2-like" evidence="3">
    <location>
        <begin position="9"/>
        <end position="107"/>
    </location>
</feature>
<dbReference type="GO" id="GO:0016757">
    <property type="term" value="F:glycosyltransferase activity"/>
    <property type="evidence" value="ECO:0007669"/>
    <property type="project" value="UniProtKB-KW"/>
</dbReference>
<keyword evidence="2" id="KW-0808">Transferase</keyword>
<accession>A0A2Z6T912</accession>
<dbReference type="InterPro" id="IPR001173">
    <property type="entry name" value="Glyco_trans_2-like"/>
</dbReference>
<dbReference type="PANTHER" id="PTHR22916:SF51">
    <property type="entry name" value="GLYCOSYLTRANSFERASE EPSH-RELATED"/>
    <property type="match status" value="1"/>
</dbReference>
<evidence type="ECO:0000256" key="2">
    <source>
        <dbReference type="ARBA" id="ARBA00022679"/>
    </source>
</evidence>
<name>A0A2Z6T912_9LACO</name>
<dbReference type="SUPFAM" id="SSF53448">
    <property type="entry name" value="Nucleotide-diphospho-sugar transferases"/>
    <property type="match status" value="1"/>
</dbReference>